<protein>
    <submittedName>
        <fullName evidence="2">Protein CBG25362</fullName>
    </submittedName>
</protein>
<dbReference type="GeneID" id="68916853"/>
<dbReference type="KEGG" id="cbr:CBG_25362"/>
<evidence type="ECO:0000313" key="3">
    <source>
        <dbReference type="Proteomes" id="UP000008549"/>
    </source>
</evidence>
<name>B6IIM6_CAEBR</name>
<evidence type="ECO:0000313" key="2">
    <source>
        <dbReference type="EMBL" id="CAR99756.1"/>
    </source>
</evidence>
<organism evidence="2 3">
    <name type="scientific">Caenorhabditis briggsae</name>
    <dbReference type="NCBI Taxonomy" id="6238"/>
    <lineage>
        <taxon>Eukaryota</taxon>
        <taxon>Metazoa</taxon>
        <taxon>Ecdysozoa</taxon>
        <taxon>Nematoda</taxon>
        <taxon>Chromadorea</taxon>
        <taxon>Rhabditida</taxon>
        <taxon>Rhabditina</taxon>
        <taxon>Rhabditomorpha</taxon>
        <taxon>Rhabditoidea</taxon>
        <taxon>Rhabditidae</taxon>
        <taxon>Peloderinae</taxon>
        <taxon>Caenorhabditis</taxon>
    </lineage>
</organism>
<proteinExistence type="predicted"/>
<dbReference type="RefSeq" id="XP_045099317.1">
    <property type="nucleotide sequence ID" value="XM_045240803.1"/>
</dbReference>
<evidence type="ECO:0000256" key="1">
    <source>
        <dbReference type="SAM" id="MobiDB-lite"/>
    </source>
</evidence>
<reference evidence="2 3" key="1">
    <citation type="journal article" date="2003" name="PLoS Biol.">
        <title>The genome sequence of Caenorhabditis briggsae: a platform for comparative genomics.</title>
        <authorList>
            <person name="Stein L.D."/>
            <person name="Bao Z."/>
            <person name="Blasiar D."/>
            <person name="Blumenthal T."/>
            <person name="Brent M.R."/>
            <person name="Chen N."/>
            <person name="Chinwalla A."/>
            <person name="Clarke L."/>
            <person name="Clee C."/>
            <person name="Coghlan A."/>
            <person name="Coulson A."/>
            <person name="D'Eustachio P."/>
            <person name="Fitch D.H."/>
            <person name="Fulton L.A."/>
            <person name="Fulton R.E."/>
            <person name="Griffiths-Jones S."/>
            <person name="Harris T.W."/>
            <person name="Hillier L.W."/>
            <person name="Kamath R."/>
            <person name="Kuwabara P.E."/>
            <person name="Mardis E.R."/>
            <person name="Marra M.A."/>
            <person name="Miner T.L."/>
            <person name="Minx P."/>
            <person name="Mullikin J.C."/>
            <person name="Plumb R.W."/>
            <person name="Rogers J."/>
            <person name="Schein J.E."/>
            <person name="Sohrmann M."/>
            <person name="Spieth J."/>
            <person name="Stajich J.E."/>
            <person name="Wei C."/>
            <person name="Willey D."/>
            <person name="Wilson R.K."/>
            <person name="Durbin R."/>
            <person name="Waterston R.H."/>
        </authorList>
    </citation>
    <scope>NUCLEOTIDE SEQUENCE [LARGE SCALE GENOMIC DNA]</scope>
    <source>
        <strain evidence="2 3">AF16</strain>
    </source>
</reference>
<gene>
    <name evidence="2" type="ORF">CBG25362</name>
    <name evidence="2" type="ORF">CBG_25362</name>
</gene>
<dbReference type="InParanoid" id="B6IIM6"/>
<dbReference type="Proteomes" id="UP000008549">
    <property type="component" value="Unassembled WGS sequence"/>
</dbReference>
<feature type="compositionally biased region" description="Basic and acidic residues" evidence="1">
    <location>
        <begin position="1"/>
        <end position="25"/>
    </location>
</feature>
<dbReference type="HOGENOM" id="CLU_3089244_0_0_1"/>
<sequence length="52" mass="6380">MNVVETARHRAEGKIEEALQEENEKQRRRKWRKEEQKFFLGRRGKSEVVRII</sequence>
<keyword evidence="3" id="KW-1185">Reference proteome</keyword>
<accession>B6IIM6</accession>
<dbReference type="EMBL" id="HE600940">
    <property type="protein sequence ID" value="CAR99756.1"/>
    <property type="molecule type" value="Genomic_DNA"/>
</dbReference>
<dbReference type="AlphaFoldDB" id="B6IIM6"/>
<reference evidence="2 3" key="2">
    <citation type="journal article" date="2011" name="PLoS Genet.">
        <title>Caenorhabditis briggsae recombinant inbred line genotypes reveal inter-strain incompatibility and the evolution of recombination.</title>
        <authorList>
            <person name="Ross J.A."/>
            <person name="Koboldt D.C."/>
            <person name="Staisch J.E."/>
            <person name="Chamberlin H.M."/>
            <person name="Gupta B.P."/>
            <person name="Miller R.D."/>
            <person name="Baird S.E."/>
            <person name="Haag E.S."/>
        </authorList>
    </citation>
    <scope>NUCLEOTIDE SEQUENCE [LARGE SCALE GENOMIC DNA]</scope>
    <source>
        <strain evidence="2 3">AF16</strain>
    </source>
</reference>
<feature type="region of interest" description="Disordered" evidence="1">
    <location>
        <begin position="1"/>
        <end position="27"/>
    </location>
</feature>
<dbReference type="CTD" id="68916853"/>